<dbReference type="GO" id="GO:0016757">
    <property type="term" value="F:glycosyltransferase activity"/>
    <property type="evidence" value="ECO:0007669"/>
    <property type="project" value="UniProtKB-KW"/>
</dbReference>
<keyword evidence="3 10" id="KW-0328">Glycosyltransferase</keyword>
<keyword evidence="6 8" id="KW-1133">Transmembrane helix</keyword>
<evidence type="ECO:0000256" key="2">
    <source>
        <dbReference type="ARBA" id="ARBA00022475"/>
    </source>
</evidence>
<feature type="transmembrane region" description="Helical" evidence="8">
    <location>
        <begin position="7"/>
        <end position="25"/>
    </location>
</feature>
<gene>
    <name evidence="10" type="ORF">ACFL27_04435</name>
</gene>
<dbReference type="Proteomes" id="UP001594351">
    <property type="component" value="Unassembled WGS sequence"/>
</dbReference>
<protein>
    <submittedName>
        <fullName evidence="10">ArnT family glycosyltransferase</fullName>
        <ecNumber evidence="10">2.4.-.-</ecNumber>
    </submittedName>
</protein>
<keyword evidence="7 8" id="KW-0472">Membrane</keyword>
<keyword evidence="11" id="KW-1185">Reference proteome</keyword>
<feature type="transmembrane region" description="Helical" evidence="8">
    <location>
        <begin position="163"/>
        <end position="194"/>
    </location>
</feature>
<comment type="caution">
    <text evidence="10">The sequence shown here is derived from an EMBL/GenBank/DDBJ whole genome shotgun (WGS) entry which is preliminary data.</text>
</comment>
<evidence type="ECO:0000313" key="10">
    <source>
        <dbReference type="EMBL" id="MFC1849439.1"/>
    </source>
</evidence>
<keyword evidence="5 8" id="KW-0812">Transmembrane</keyword>
<dbReference type="InterPro" id="IPR050297">
    <property type="entry name" value="LipidA_mod_glycosyltrf_83"/>
</dbReference>
<dbReference type="EMBL" id="JBHPBY010000038">
    <property type="protein sequence ID" value="MFC1849439.1"/>
    <property type="molecule type" value="Genomic_DNA"/>
</dbReference>
<dbReference type="Pfam" id="PF13231">
    <property type="entry name" value="PMT_2"/>
    <property type="match status" value="1"/>
</dbReference>
<keyword evidence="4 10" id="KW-0808">Transferase</keyword>
<feature type="transmembrane region" description="Helical" evidence="8">
    <location>
        <begin position="89"/>
        <end position="110"/>
    </location>
</feature>
<feature type="transmembrane region" description="Helical" evidence="8">
    <location>
        <begin position="402"/>
        <end position="425"/>
    </location>
</feature>
<accession>A0ABV6YTA7</accession>
<evidence type="ECO:0000256" key="1">
    <source>
        <dbReference type="ARBA" id="ARBA00004651"/>
    </source>
</evidence>
<feature type="transmembrane region" description="Helical" evidence="8">
    <location>
        <begin position="278"/>
        <end position="297"/>
    </location>
</feature>
<dbReference type="PANTHER" id="PTHR33908">
    <property type="entry name" value="MANNOSYLTRANSFERASE YKCB-RELATED"/>
    <property type="match status" value="1"/>
</dbReference>
<evidence type="ECO:0000256" key="4">
    <source>
        <dbReference type="ARBA" id="ARBA00022679"/>
    </source>
</evidence>
<evidence type="ECO:0000256" key="6">
    <source>
        <dbReference type="ARBA" id="ARBA00022989"/>
    </source>
</evidence>
<dbReference type="EC" id="2.4.-.-" evidence="10"/>
<feature type="transmembrane region" description="Helical" evidence="8">
    <location>
        <begin position="349"/>
        <end position="368"/>
    </location>
</feature>
<proteinExistence type="predicted"/>
<organism evidence="10 11">
    <name type="scientific">candidate division CSSED10-310 bacterium</name>
    <dbReference type="NCBI Taxonomy" id="2855610"/>
    <lineage>
        <taxon>Bacteria</taxon>
        <taxon>Bacteria division CSSED10-310</taxon>
    </lineage>
</organism>
<evidence type="ECO:0000256" key="7">
    <source>
        <dbReference type="ARBA" id="ARBA00023136"/>
    </source>
</evidence>
<name>A0ABV6YTA7_UNCC1</name>
<feature type="transmembrane region" description="Helical" evidence="8">
    <location>
        <begin position="206"/>
        <end position="227"/>
    </location>
</feature>
<evidence type="ECO:0000313" key="11">
    <source>
        <dbReference type="Proteomes" id="UP001594351"/>
    </source>
</evidence>
<feature type="transmembrane region" description="Helical" evidence="8">
    <location>
        <begin position="303"/>
        <end position="328"/>
    </location>
</feature>
<evidence type="ECO:0000256" key="5">
    <source>
        <dbReference type="ARBA" id="ARBA00022692"/>
    </source>
</evidence>
<dbReference type="PANTHER" id="PTHR33908:SF11">
    <property type="entry name" value="MEMBRANE PROTEIN"/>
    <property type="match status" value="1"/>
</dbReference>
<evidence type="ECO:0000259" key="9">
    <source>
        <dbReference type="Pfam" id="PF13231"/>
    </source>
</evidence>
<feature type="domain" description="Glycosyltransferase RgtA/B/C/D-like" evidence="9">
    <location>
        <begin position="68"/>
        <end position="216"/>
    </location>
</feature>
<comment type="subcellular location">
    <subcellularLocation>
        <location evidence="1">Cell membrane</location>
        <topology evidence="1">Multi-pass membrane protein</topology>
    </subcellularLocation>
</comment>
<keyword evidence="2" id="KW-1003">Cell membrane</keyword>
<feature type="transmembrane region" description="Helical" evidence="8">
    <location>
        <begin position="117"/>
        <end position="138"/>
    </location>
</feature>
<feature type="transmembrane region" description="Helical" evidence="8">
    <location>
        <begin position="247"/>
        <end position="266"/>
    </location>
</feature>
<evidence type="ECO:0000256" key="3">
    <source>
        <dbReference type="ARBA" id="ARBA00022676"/>
    </source>
</evidence>
<dbReference type="InterPro" id="IPR038731">
    <property type="entry name" value="RgtA/B/C-like"/>
</dbReference>
<evidence type="ECO:0000256" key="8">
    <source>
        <dbReference type="SAM" id="Phobius"/>
    </source>
</evidence>
<sequence length="550" mass="63264">MDKRPGHIYFLIILISIGGSLPFLTQPYAIDDPFTIRVGAAILSDPLRPYLQDSFWFDQPGILFDEFKNPPLVGYLGALVLYLFGDEELYFHLMFLPFFILSVLAFYELARKIIENALTATVIFLMTPAVLIQAHHVMPDIMCLSFYLVGLTLLQSGLERDKIYPFLLAGVAGGLSGLSKYSGCLWIVTAGLFIICGPRQPRSKKYLLSLMMVVLINSVWIIGSYIQYHRLHCLEVLLNFHYDWASFLEKILVILIHVGGNLLFLMVHQFVHKGLPRISTLFLVLFTTSIFLHQFWYLPLMSLFFGVIFLVAGLTFFLEYCFSAAVFLDIRHWEKGIHWHRITKDNIQVFLLLWLISGLSGTIFLTPFIASRYLILWIPALILLIIYQGEKKRGSRKKFNKRWLKISAAGMVILGLTTSLSDYYFSKAYKNLAQKINHDFHCTELYFVGHWGFQFYMEQHGFKALDPSKKLAAHAYLARPFQGAQQPLSESILANSRTTRWFRISPPCPLHLMDRYLGAGFYIHYDRPLPWVIGEGNPHDIEIRQFFGAP</sequence>
<feature type="transmembrane region" description="Helical" evidence="8">
    <location>
        <begin position="374"/>
        <end position="390"/>
    </location>
</feature>
<reference evidence="10 11" key="1">
    <citation type="submission" date="2024-09" db="EMBL/GenBank/DDBJ databases">
        <title>Laminarin stimulates single cell rates of sulfate reduction while oxygen inhibits transcriptomic activity in coastal marine sediment.</title>
        <authorList>
            <person name="Lindsay M."/>
            <person name="Orcutt B."/>
            <person name="Emerson D."/>
            <person name="Stepanauskas R."/>
            <person name="D'Angelo T."/>
        </authorList>
    </citation>
    <scope>NUCLEOTIDE SEQUENCE [LARGE SCALE GENOMIC DNA]</scope>
    <source>
        <strain evidence="10">SAG AM-311-K15</strain>
    </source>
</reference>